<feature type="modified residue" description="4-aspartylphosphate" evidence="1">
    <location>
        <position position="63"/>
    </location>
</feature>
<reference evidence="4" key="1">
    <citation type="journal article" date="2019" name="Int. J. Syst. Evol. Microbiol.">
        <title>The Global Catalogue of Microorganisms (GCM) 10K type strain sequencing project: providing services to taxonomists for standard genome sequencing and annotation.</title>
        <authorList>
            <consortium name="The Broad Institute Genomics Platform"/>
            <consortium name="The Broad Institute Genome Sequencing Center for Infectious Disease"/>
            <person name="Wu L."/>
            <person name="Ma J."/>
        </authorList>
    </citation>
    <scope>NUCLEOTIDE SEQUENCE [LARGE SCALE GENOMIC DNA]</scope>
    <source>
        <strain evidence="4">KCTC 52924</strain>
    </source>
</reference>
<accession>A0ABW5VE35</accession>
<dbReference type="PANTHER" id="PTHR44520:SF2">
    <property type="entry name" value="RESPONSE REGULATOR RCP1"/>
    <property type="match status" value="1"/>
</dbReference>
<dbReference type="Gene3D" id="3.40.50.2300">
    <property type="match status" value="1"/>
</dbReference>
<feature type="domain" description="Response regulatory" evidence="2">
    <location>
        <begin position="6"/>
        <end position="131"/>
    </location>
</feature>
<organism evidence="3 4">
    <name type="scientific">Arenibacter antarcticus</name>
    <dbReference type="NCBI Taxonomy" id="2040469"/>
    <lineage>
        <taxon>Bacteria</taxon>
        <taxon>Pseudomonadati</taxon>
        <taxon>Bacteroidota</taxon>
        <taxon>Flavobacteriia</taxon>
        <taxon>Flavobacteriales</taxon>
        <taxon>Flavobacteriaceae</taxon>
        <taxon>Arenibacter</taxon>
    </lineage>
</organism>
<dbReference type="Pfam" id="PF00072">
    <property type="entry name" value="Response_reg"/>
    <property type="match status" value="1"/>
</dbReference>
<dbReference type="InterPro" id="IPR011006">
    <property type="entry name" value="CheY-like_superfamily"/>
</dbReference>
<proteinExistence type="predicted"/>
<name>A0ABW5VE35_9FLAO</name>
<dbReference type="SUPFAM" id="SSF52172">
    <property type="entry name" value="CheY-like"/>
    <property type="match status" value="1"/>
</dbReference>
<evidence type="ECO:0000256" key="1">
    <source>
        <dbReference type="PROSITE-ProRule" id="PRU00169"/>
    </source>
</evidence>
<dbReference type="InterPro" id="IPR052893">
    <property type="entry name" value="TCS_response_regulator"/>
</dbReference>
<evidence type="ECO:0000313" key="3">
    <source>
        <dbReference type="EMBL" id="MFD2788513.1"/>
    </source>
</evidence>
<protein>
    <submittedName>
        <fullName evidence="3">Response regulator</fullName>
    </submittedName>
</protein>
<keyword evidence="1" id="KW-0597">Phosphoprotein</keyword>
<dbReference type="Proteomes" id="UP001597532">
    <property type="component" value="Unassembled WGS sequence"/>
</dbReference>
<dbReference type="PANTHER" id="PTHR44520">
    <property type="entry name" value="RESPONSE REGULATOR RCP1-RELATED"/>
    <property type="match status" value="1"/>
</dbReference>
<sequence>MKTIKQACIIDDDTIFVFGIKIMLKKNNYCSNVVVYKNGKEALENMVLANSTITNLPDLIFLDINMPVMDGWEFLDEFSKFPKASEVAIFVLSSSIDARDLERAKSYEVVRDFIEKPLSNTKLKNLIHQLETDDSRL</sequence>
<dbReference type="SMART" id="SM00448">
    <property type="entry name" value="REC"/>
    <property type="match status" value="1"/>
</dbReference>
<dbReference type="EMBL" id="JBHUOK010000004">
    <property type="protein sequence ID" value="MFD2788513.1"/>
    <property type="molecule type" value="Genomic_DNA"/>
</dbReference>
<evidence type="ECO:0000313" key="4">
    <source>
        <dbReference type="Proteomes" id="UP001597532"/>
    </source>
</evidence>
<dbReference type="InterPro" id="IPR001789">
    <property type="entry name" value="Sig_transdc_resp-reg_receiver"/>
</dbReference>
<dbReference type="RefSeq" id="WP_251807100.1">
    <property type="nucleotide sequence ID" value="NZ_CP166679.1"/>
</dbReference>
<evidence type="ECO:0000259" key="2">
    <source>
        <dbReference type="PROSITE" id="PS50110"/>
    </source>
</evidence>
<dbReference type="PROSITE" id="PS50110">
    <property type="entry name" value="RESPONSE_REGULATORY"/>
    <property type="match status" value="1"/>
</dbReference>
<keyword evidence="4" id="KW-1185">Reference proteome</keyword>
<comment type="caution">
    <text evidence="3">The sequence shown here is derived from an EMBL/GenBank/DDBJ whole genome shotgun (WGS) entry which is preliminary data.</text>
</comment>
<gene>
    <name evidence="3" type="ORF">ACFS1K_01920</name>
</gene>